<dbReference type="PANTHER" id="PTHR30576">
    <property type="entry name" value="COLANIC BIOSYNTHESIS UDP-GLUCOSE LIPID CARRIER TRANSFERASE"/>
    <property type="match status" value="1"/>
</dbReference>
<comment type="similarity">
    <text evidence="1">Belongs to the bacterial sugar transferase family.</text>
</comment>
<proteinExistence type="inferred from homology"/>
<dbReference type="RefSeq" id="WP_274942195.1">
    <property type="nucleotide sequence ID" value="NZ_JANWOI010000001.1"/>
</dbReference>
<keyword evidence="3" id="KW-0472">Membrane</keyword>
<feature type="transmembrane region" description="Helical" evidence="3">
    <location>
        <begin position="81"/>
        <end position="107"/>
    </location>
</feature>
<accession>A0A9X3TVU8</accession>
<dbReference type="InterPro" id="IPR003362">
    <property type="entry name" value="Bact_transf"/>
</dbReference>
<organism evidence="5 6">
    <name type="scientific">Govanella unica</name>
    <dbReference type="NCBI Taxonomy" id="2975056"/>
    <lineage>
        <taxon>Bacteria</taxon>
        <taxon>Pseudomonadati</taxon>
        <taxon>Pseudomonadota</taxon>
        <taxon>Alphaproteobacteria</taxon>
        <taxon>Emcibacterales</taxon>
        <taxon>Govanellaceae</taxon>
        <taxon>Govanella</taxon>
    </lineage>
</organism>
<evidence type="ECO:0000256" key="2">
    <source>
        <dbReference type="ARBA" id="ARBA00023169"/>
    </source>
</evidence>
<reference evidence="5" key="1">
    <citation type="submission" date="2022-08" db="EMBL/GenBank/DDBJ databases">
        <authorList>
            <person name="Vandamme P."/>
            <person name="Hettiarachchi A."/>
            <person name="Peeters C."/>
            <person name="Cnockaert M."/>
            <person name="Carlier A."/>
        </authorList>
    </citation>
    <scope>NUCLEOTIDE SEQUENCE</scope>
    <source>
        <strain evidence="5">LMG 31809</strain>
    </source>
</reference>
<keyword evidence="2" id="KW-0270">Exopolysaccharide synthesis</keyword>
<keyword evidence="5" id="KW-0808">Transferase</keyword>
<gene>
    <name evidence="5" type="ORF">NYP16_00760</name>
</gene>
<evidence type="ECO:0000313" key="5">
    <source>
        <dbReference type="EMBL" id="MDA5192489.1"/>
    </source>
</evidence>
<comment type="caution">
    <text evidence="5">The sequence shown here is derived from an EMBL/GenBank/DDBJ whole genome shotgun (WGS) entry which is preliminary data.</text>
</comment>
<feature type="domain" description="Bacterial sugar transferase" evidence="4">
    <location>
        <begin position="80"/>
        <end position="271"/>
    </location>
</feature>
<dbReference type="EMBL" id="JANWOI010000001">
    <property type="protein sequence ID" value="MDA5192489.1"/>
    <property type="molecule type" value="Genomic_DNA"/>
</dbReference>
<dbReference type="AlphaFoldDB" id="A0A9X3TVU8"/>
<dbReference type="GO" id="GO:0016780">
    <property type="term" value="F:phosphotransferase activity, for other substituted phosphate groups"/>
    <property type="evidence" value="ECO:0007669"/>
    <property type="project" value="TreeGrafter"/>
</dbReference>
<protein>
    <submittedName>
        <fullName evidence="5">Sugar transferase</fullName>
    </submittedName>
</protein>
<dbReference type="PANTHER" id="PTHR30576:SF20">
    <property type="entry name" value="QUINOVOSAMINEPHOSPHOTRANSFERAE-RELATED"/>
    <property type="match status" value="1"/>
</dbReference>
<evidence type="ECO:0000313" key="6">
    <source>
        <dbReference type="Proteomes" id="UP001141619"/>
    </source>
</evidence>
<evidence type="ECO:0000256" key="3">
    <source>
        <dbReference type="SAM" id="Phobius"/>
    </source>
</evidence>
<keyword evidence="3" id="KW-0812">Transmembrane</keyword>
<evidence type="ECO:0000256" key="1">
    <source>
        <dbReference type="ARBA" id="ARBA00006464"/>
    </source>
</evidence>
<dbReference type="GO" id="GO:0000271">
    <property type="term" value="P:polysaccharide biosynthetic process"/>
    <property type="evidence" value="ECO:0007669"/>
    <property type="project" value="UniProtKB-KW"/>
</dbReference>
<dbReference type="Pfam" id="PF02397">
    <property type="entry name" value="Bac_transf"/>
    <property type="match status" value="1"/>
</dbReference>
<dbReference type="Proteomes" id="UP001141619">
    <property type="component" value="Unassembled WGS sequence"/>
</dbReference>
<evidence type="ECO:0000259" key="4">
    <source>
        <dbReference type="Pfam" id="PF02397"/>
    </source>
</evidence>
<keyword evidence="3" id="KW-1133">Transmembrane helix</keyword>
<name>A0A9X3TVU8_9PROT</name>
<sequence length="322" mass="35807">MLDENQVNWRMGQSQTLDAHADGSSADHPYSMDFSAVSFSKSIKESFSRSIIESAVNTDDMIAPVKDITVAVRAQPLSLRLLDICGALVGLTLSAPFMLIAMLLIWLEDRHNPFYIAERIGAGGKPFRFIKLRSISVRRGVGSDEIITADDPRVTRLGHFIRASKFDELPQFWHVLHGDMSLVGPRANVASIVESFTEEERQIISIKPGITDLASIVFLNLGKVLEGSRDPKLDYNRLVRPWKSRLALLYVRNQSLGLALRTLVLTVVAFVSHPRALEGVARLASHYKTDPRLARIVRREEGLVPYPPPGADKIVNSLSGRM</sequence>
<reference evidence="5" key="2">
    <citation type="journal article" date="2023" name="Syst. Appl. Microbiol.">
        <title>Govania unica gen. nov., sp. nov., a rare biosphere bacterium that represents a novel family in the class Alphaproteobacteria.</title>
        <authorList>
            <person name="Vandamme P."/>
            <person name="Peeters C."/>
            <person name="Hettiarachchi A."/>
            <person name="Cnockaert M."/>
            <person name="Carlier A."/>
        </authorList>
    </citation>
    <scope>NUCLEOTIDE SEQUENCE</scope>
    <source>
        <strain evidence="5">LMG 31809</strain>
    </source>
</reference>
<keyword evidence="6" id="KW-1185">Reference proteome</keyword>